<dbReference type="SUPFAM" id="SSF52096">
    <property type="entry name" value="ClpP/crotonase"/>
    <property type="match status" value="1"/>
</dbReference>
<protein>
    <recommendedName>
        <fullName evidence="1">Tail specific protease domain-containing protein</fullName>
    </recommendedName>
</protein>
<organism evidence="2 3">
    <name type="scientific">Putridiphycobacter roseus</name>
    <dbReference type="NCBI Taxonomy" id="2219161"/>
    <lineage>
        <taxon>Bacteria</taxon>
        <taxon>Pseudomonadati</taxon>
        <taxon>Bacteroidota</taxon>
        <taxon>Flavobacteriia</taxon>
        <taxon>Flavobacteriales</taxon>
        <taxon>Crocinitomicaceae</taxon>
        <taxon>Putridiphycobacter</taxon>
    </lineage>
</organism>
<evidence type="ECO:0000259" key="1">
    <source>
        <dbReference type="Pfam" id="PF03572"/>
    </source>
</evidence>
<proteinExistence type="predicted"/>
<dbReference type="InterPro" id="IPR005151">
    <property type="entry name" value="Tail-specific_protease"/>
</dbReference>
<reference evidence="2 3" key="1">
    <citation type="submission" date="2018-06" db="EMBL/GenBank/DDBJ databases">
        <title>The draft genome sequence of Crocinitomix sp. SM1701.</title>
        <authorList>
            <person name="Zhang X."/>
        </authorList>
    </citation>
    <scope>NUCLEOTIDE SEQUENCE [LARGE SCALE GENOMIC DNA]</scope>
    <source>
        <strain evidence="2 3">SM1701</strain>
    </source>
</reference>
<dbReference type="EMBL" id="QKSB01000008">
    <property type="protein sequence ID" value="PZE16453.1"/>
    <property type="molecule type" value="Genomic_DNA"/>
</dbReference>
<keyword evidence="3" id="KW-1185">Reference proteome</keyword>
<dbReference type="InterPro" id="IPR029045">
    <property type="entry name" value="ClpP/crotonase-like_dom_sf"/>
</dbReference>
<dbReference type="AlphaFoldDB" id="A0A2W1NBJ4"/>
<dbReference type="Pfam" id="PF03572">
    <property type="entry name" value="Peptidase_S41"/>
    <property type="match status" value="1"/>
</dbReference>
<dbReference type="Gene3D" id="3.90.226.10">
    <property type="entry name" value="2-enoyl-CoA Hydratase, Chain A, domain 1"/>
    <property type="match status" value="1"/>
</dbReference>
<name>A0A2W1NBJ4_9FLAO</name>
<evidence type="ECO:0000313" key="3">
    <source>
        <dbReference type="Proteomes" id="UP000249248"/>
    </source>
</evidence>
<accession>A0A2W1NBJ4</accession>
<sequence length="479" mass="53526">MFLNDAGLSNIVIPKLKPITFMKHLLSLFLLMVFNHAFTQSPAYITTDKAIADIEQLIATFENVHYNPYFKTSKKVINTIKDEQLSSWKNDSVPMRQFIGICMKLTAMMSGGHSGMNWQHAKLIPEIKAHVYLPFTGKLVEEDGIFIVTKSGLSVIVPGMKIKSINGISVVKLFKECMAYSGGIDAYKIANVERAFPVYLFFNDSLKAPYSIAIADSDELFTTDGIRIAELAKILNSSVKQVDYSFDILDNNIGLMAYNSSNNYKKFNQFLKATFKTIQAKHIDKLIIDIRANGGGNSSLNDLLLSYITTKPYQQASGRYWKVSEESKKAYANNKVYTKLFGKDFMVKYMKTPNQTVIVDLDSTGLVQPEKPPYYFTGKTCLLIGPSTFSSANFLADAVKTYQITTLIGSPTGEYTNDFGEQISFVLKNTKSEVNISSTYDIGANGNDSIMAPVYPDIEVATDVLKYAMNWLENNAEKK</sequence>
<gene>
    <name evidence="2" type="ORF">DNU06_12965</name>
</gene>
<dbReference type="Proteomes" id="UP000249248">
    <property type="component" value="Unassembled WGS sequence"/>
</dbReference>
<dbReference type="GO" id="GO:0008236">
    <property type="term" value="F:serine-type peptidase activity"/>
    <property type="evidence" value="ECO:0007669"/>
    <property type="project" value="InterPro"/>
</dbReference>
<feature type="domain" description="Tail specific protease" evidence="1">
    <location>
        <begin position="253"/>
        <end position="460"/>
    </location>
</feature>
<evidence type="ECO:0000313" key="2">
    <source>
        <dbReference type="EMBL" id="PZE16453.1"/>
    </source>
</evidence>
<comment type="caution">
    <text evidence="2">The sequence shown here is derived from an EMBL/GenBank/DDBJ whole genome shotgun (WGS) entry which is preliminary data.</text>
</comment>
<dbReference type="GO" id="GO:0006508">
    <property type="term" value="P:proteolysis"/>
    <property type="evidence" value="ECO:0007669"/>
    <property type="project" value="InterPro"/>
</dbReference>